<evidence type="ECO:0000313" key="3">
    <source>
        <dbReference type="Proteomes" id="UP000572268"/>
    </source>
</evidence>
<feature type="non-terminal residue" evidence="2">
    <location>
        <position position="994"/>
    </location>
</feature>
<name>A0A7J6L7I2_PEROL</name>
<comment type="caution">
    <text evidence="2">The sequence shown here is derived from an EMBL/GenBank/DDBJ whole genome shotgun (WGS) entry which is preliminary data.</text>
</comment>
<feature type="region of interest" description="Disordered" evidence="1">
    <location>
        <begin position="942"/>
        <end position="994"/>
    </location>
</feature>
<sequence>EVRANSRRVPITSNLLAYPTLPHYQLSIKALSSDRHEDATRNKTPTTEDFLTYLDTSCAELHSRPDVMVALLAILKEEGTPAQRKLVLKSNEALNVLLAVGFDMDKMKVLPGMEVKAEVARDMLNVQLEQVAQERSPSQIEALLGTGDGSPLLSPGLDDWTAEEEAVALTKGQDTASAPAAPAEVEWPEVKAAEDWHVVDDSAPRRRLQQASVKADDTVGSAERVVSSSSEAIADGVAEGSGKALDLLTGDAEAELPEGSPVGKSEQPEVSLMQVVCPEGYDEGSNLQAQTPDGQTVRTSIPEGVRPGDAFIVRYTPRPVVTPVVIQDEEKDDEAVAEALQQSFDEAGGGSSLEEASNVLDDSSATPTSSRYLSTADIAVMGLYFECQGNGTATCAIHALNNLAQRKAVSLTHLQAAESRVALLQRGGSFLAPSGVSMMPSSASGKSGESARTGWFDIEALKLASEKHAAHVIIETEPIPEFSRSAGQKFVTAANEDHNGNGSWFRGFLVYECIPGRAMHYWSLLRLPAGAGWVKMDSLHRDEDESPGHRCKIIATDEELAGLYDENKDYFKSWLMRWYPVVDEDRAQESLKGLLHDADVSSEDAPKVSTLNGVLRDNHWIPSAAAHSLLVDSVTQVAHMAQALCLVVSSSVAVKILRATEWDWDRAVHDLNDVLAERRPDGALSSSETRRLAQSCLATSKWDVHTASMVMHIVNSYGTKDTCAGNDLQLIAGCVKACEKDLEKSQLAYRLLRVCCNLREKCADPPSEATSVLSTVDWDVDRACVVIQVHENLNDEPPYAVCAEASKREDFGPTPATELLKEFRRRVQTVASQTATEALKQAKGGFMDQLLGGGPPGEVRDLTDDECAAIADWALRQGQWQPHDCFQLAERMANRFVRVRCELSDVMTPDADVVITSLDLHDMDVAAACADLRKQRQRLNEAPFRSSSFTSQQQQQQQQRSSSSSLAASGAGPKPGASQAESQAGDFNSDCSLM</sequence>
<dbReference type="EMBL" id="JABANN010000662">
    <property type="protein sequence ID" value="KAF4655157.1"/>
    <property type="molecule type" value="Genomic_DNA"/>
</dbReference>
<reference evidence="2 3" key="1">
    <citation type="submission" date="2020-04" db="EMBL/GenBank/DDBJ databases">
        <title>Perkinsus olseni comparative genomics.</title>
        <authorList>
            <person name="Bogema D.R."/>
        </authorList>
    </citation>
    <scope>NUCLEOTIDE SEQUENCE [LARGE SCALE GENOMIC DNA]</scope>
    <source>
        <strain evidence="2">ATCC PRA-31</strain>
    </source>
</reference>
<feature type="region of interest" description="Disordered" evidence="1">
    <location>
        <begin position="345"/>
        <end position="368"/>
    </location>
</feature>
<feature type="compositionally biased region" description="Low complexity" evidence="1">
    <location>
        <begin position="944"/>
        <end position="980"/>
    </location>
</feature>
<protein>
    <submittedName>
        <fullName evidence="2">Uncharacterized protein</fullName>
    </submittedName>
</protein>
<dbReference type="AlphaFoldDB" id="A0A7J6L7I2"/>
<evidence type="ECO:0000313" key="2">
    <source>
        <dbReference type="EMBL" id="KAF4655157.1"/>
    </source>
</evidence>
<evidence type="ECO:0000256" key="1">
    <source>
        <dbReference type="SAM" id="MobiDB-lite"/>
    </source>
</evidence>
<accession>A0A7J6L7I2</accession>
<organism evidence="2 3">
    <name type="scientific">Perkinsus olseni</name>
    <name type="common">Perkinsus atlanticus</name>
    <dbReference type="NCBI Taxonomy" id="32597"/>
    <lineage>
        <taxon>Eukaryota</taxon>
        <taxon>Sar</taxon>
        <taxon>Alveolata</taxon>
        <taxon>Perkinsozoa</taxon>
        <taxon>Perkinsea</taxon>
        <taxon>Perkinsida</taxon>
        <taxon>Perkinsidae</taxon>
        <taxon>Perkinsus</taxon>
    </lineage>
</organism>
<dbReference type="Proteomes" id="UP000572268">
    <property type="component" value="Unassembled WGS sequence"/>
</dbReference>
<proteinExistence type="predicted"/>
<gene>
    <name evidence="2" type="ORF">FOL46_008375</name>
</gene>
<feature type="compositionally biased region" description="Polar residues" evidence="1">
    <location>
        <begin position="981"/>
        <end position="994"/>
    </location>
</feature>